<protein>
    <recommendedName>
        <fullName evidence="2">YARHG domain-containing protein</fullName>
    </recommendedName>
</protein>
<dbReference type="Gene3D" id="1.20.58.1690">
    <property type="match status" value="1"/>
</dbReference>
<sequence>MKKTPYRVIFVLTLICSFNAVANDTHMGSVGGNIYPSKSNSIQMVKERINAVMYHDSFTVSCKFWFYNLEKPEYINVGFPDAVNNSDSPAADTLRNFKVIINGKPEEITRVKQISTGYNHETLTNTEYWFTWKMHFPSKETVFVENYYTGSYSHNAGGLYFVSYIIGTGSTWQGSIKDGRVVFNHSNLATNYFINDTFPGYTNIKPAYYQDSVVYAFTKYRPKESEILIVELYPYWANSNIYEFKKYLEKNNYTKKELRLIRNEIFARRGYVFNDKSLNKYFTSKKWYKPNNNFKASMLNEYEQNMINYLSQLEKEANI</sequence>
<name>A0A1F5RGA1_9BACT</name>
<dbReference type="AlphaFoldDB" id="A0A1F5RGA1"/>
<accession>A0A1F5RGA1</accession>
<keyword evidence="1" id="KW-0732">Signal</keyword>
<dbReference type="InterPro" id="IPR025582">
    <property type="entry name" value="YARHG_dom"/>
</dbReference>
<feature type="domain" description="YARHG" evidence="2">
    <location>
        <begin position="238"/>
        <end position="315"/>
    </location>
</feature>
<feature type="signal peptide" evidence="1">
    <location>
        <begin position="1"/>
        <end position="22"/>
    </location>
</feature>
<dbReference type="Proteomes" id="UP000177230">
    <property type="component" value="Unassembled WGS sequence"/>
</dbReference>
<dbReference type="SMART" id="SM01324">
    <property type="entry name" value="YARHG"/>
    <property type="match status" value="1"/>
</dbReference>
<dbReference type="InterPro" id="IPR038434">
    <property type="entry name" value="YARHG_sf"/>
</dbReference>
<dbReference type="Pfam" id="PF13308">
    <property type="entry name" value="YARHG"/>
    <property type="match status" value="1"/>
</dbReference>
<dbReference type="Gene3D" id="2.60.40.3680">
    <property type="match status" value="1"/>
</dbReference>
<evidence type="ECO:0000313" key="3">
    <source>
        <dbReference type="EMBL" id="OGF13469.1"/>
    </source>
</evidence>
<organism evidence="3 4">
    <name type="scientific">Candidatus Edwardsbacteria bacterium GWF2_54_11</name>
    <dbReference type="NCBI Taxonomy" id="1817851"/>
    <lineage>
        <taxon>Bacteria</taxon>
        <taxon>Candidatus Edwardsiibacteriota</taxon>
    </lineage>
</organism>
<gene>
    <name evidence="3" type="ORF">A2024_06410</name>
</gene>
<feature type="chain" id="PRO_5009520844" description="YARHG domain-containing protein" evidence="1">
    <location>
        <begin position="23"/>
        <end position="319"/>
    </location>
</feature>
<reference evidence="3 4" key="1">
    <citation type="journal article" date="2016" name="Nat. Commun.">
        <title>Thousands of microbial genomes shed light on interconnected biogeochemical processes in an aquifer system.</title>
        <authorList>
            <person name="Anantharaman K."/>
            <person name="Brown C.T."/>
            <person name="Hug L.A."/>
            <person name="Sharon I."/>
            <person name="Castelle C.J."/>
            <person name="Probst A.J."/>
            <person name="Thomas B.C."/>
            <person name="Singh A."/>
            <person name="Wilkins M.J."/>
            <person name="Karaoz U."/>
            <person name="Brodie E.L."/>
            <person name="Williams K.H."/>
            <person name="Hubbard S.S."/>
            <person name="Banfield J.F."/>
        </authorList>
    </citation>
    <scope>NUCLEOTIDE SEQUENCE [LARGE SCALE GENOMIC DNA]</scope>
</reference>
<proteinExistence type="predicted"/>
<evidence type="ECO:0000313" key="4">
    <source>
        <dbReference type="Proteomes" id="UP000177230"/>
    </source>
</evidence>
<comment type="caution">
    <text evidence="3">The sequence shown here is derived from an EMBL/GenBank/DDBJ whole genome shotgun (WGS) entry which is preliminary data.</text>
</comment>
<evidence type="ECO:0000259" key="2">
    <source>
        <dbReference type="SMART" id="SM01324"/>
    </source>
</evidence>
<dbReference type="EMBL" id="MFFM01000017">
    <property type="protein sequence ID" value="OGF13469.1"/>
    <property type="molecule type" value="Genomic_DNA"/>
</dbReference>
<evidence type="ECO:0000256" key="1">
    <source>
        <dbReference type="SAM" id="SignalP"/>
    </source>
</evidence>